<accession>A0A098LBV2</accession>
<organism evidence="1 2">
    <name type="scientific">Sporocytophaga myxococcoides</name>
    <dbReference type="NCBI Taxonomy" id="153721"/>
    <lineage>
        <taxon>Bacteria</taxon>
        <taxon>Pseudomonadati</taxon>
        <taxon>Bacteroidota</taxon>
        <taxon>Cytophagia</taxon>
        <taxon>Cytophagales</taxon>
        <taxon>Cytophagaceae</taxon>
        <taxon>Sporocytophaga</taxon>
    </lineage>
</organism>
<keyword evidence="2" id="KW-1185">Reference proteome</keyword>
<name>A0A098LBV2_9BACT</name>
<reference evidence="1 2" key="1">
    <citation type="submission" date="2014-09" db="EMBL/GenBank/DDBJ databases">
        <title>Sporocytophaga myxococcoides PG-01 genome sequencing.</title>
        <authorList>
            <person name="Liu L."/>
            <person name="Gao P.J."/>
            <person name="Chen G.J."/>
            <person name="Wang L.S."/>
        </authorList>
    </citation>
    <scope>NUCLEOTIDE SEQUENCE [LARGE SCALE GENOMIC DNA]</scope>
    <source>
        <strain evidence="1 2">PG-01</strain>
    </source>
</reference>
<dbReference type="OrthoDB" id="976022at2"/>
<dbReference type="EMBL" id="BBLT01000003">
    <property type="protein sequence ID" value="GAL84415.1"/>
    <property type="molecule type" value="Genomic_DNA"/>
</dbReference>
<dbReference type="Pfam" id="PF25594">
    <property type="entry name" value="GldB_lipo"/>
    <property type="match status" value="1"/>
</dbReference>
<dbReference type="PROSITE" id="PS51257">
    <property type="entry name" value="PROKAR_LIPOPROTEIN"/>
    <property type="match status" value="1"/>
</dbReference>
<protein>
    <submittedName>
        <fullName evidence="1">Gliding motility protein</fullName>
    </submittedName>
</protein>
<evidence type="ECO:0000313" key="2">
    <source>
        <dbReference type="Proteomes" id="UP000030185"/>
    </source>
</evidence>
<dbReference type="eggNOG" id="COG5504">
    <property type="taxonomic scope" value="Bacteria"/>
</dbReference>
<dbReference type="InterPro" id="IPR019853">
    <property type="entry name" value="GldB-like"/>
</dbReference>
<dbReference type="RefSeq" id="WP_052430026.1">
    <property type="nucleotide sequence ID" value="NZ_BBLT01000003.1"/>
</dbReference>
<gene>
    <name evidence="1" type="ORF">MYP_1643</name>
</gene>
<dbReference type="Proteomes" id="UP000030185">
    <property type="component" value="Unassembled WGS sequence"/>
</dbReference>
<dbReference type="AlphaFoldDB" id="A0A098LBV2"/>
<proteinExistence type="predicted"/>
<sequence length="339" mass="39976">MLPRFFIFTFLVFALFSCKEDNQEKKRITIPKDEKPKLNIHYENLSQGLFNVKTPKDVKIFLEKHPRFSAEYLEVPNAAADPKMVDFMFNLYSNPQLKSFYEESEKYINQPPYLKDQLTDLFENIKFYYPTYNAPEVNTIVTGFKFNKDISVSDSLVVISTDYFLGPKAQFRPVTYEYFLSRYDKPFIAPMIAMALSNKFNDVDPKDETMLAHMIYHGKTLYFMERVLPETPDSLLIMYPGKTVEDIEKNLDVIWGHFIDKKLFYETKPRIIEKYIGESPKISEIGEKCPGRIGRWLGWQIVRKYMKDHPDVTLQDLMADKNARKIFEESKYKPKKPTK</sequence>
<evidence type="ECO:0000313" key="1">
    <source>
        <dbReference type="EMBL" id="GAL84415.1"/>
    </source>
</evidence>
<comment type="caution">
    <text evidence="1">The sequence shown here is derived from an EMBL/GenBank/DDBJ whole genome shotgun (WGS) entry which is preliminary data.</text>
</comment>
<dbReference type="STRING" id="153721.MYP_1643"/>